<sequence>MTSTNTNNEQPLNQSQNNKNLQFTQVSTNTNNEQPLNQFLNTKNLQFTQASTNTNNQQPLNQSQNNNNIQLTQVSTNSNNEQPLNQFLNNQNLLFTQVSTNTNNEQPLNQSQNNNNIQFTQVSTNTNNEQPLNQSLNNQNIQFTQVSTNINNDQPLNQSPIYTNVQFFNASTNTNYEQKTIYQTQVLNHTHCSQNNQQSSIGQQNQFLPQRSYQQNINTQTQPLNTSTFLNSNTIQPTNKYYYSNQIQFQSQQPVIYNIPQSQFIPQNETNISQQPTTNTSQNKRLLFPIFIPTSNSAQNHYSLNIQDDSLFDDYNFFNLSFLRPISPFFNANLYGHLNQQQNKNKDLNTKLTSAQYNYLIYIAEKHLYQQWKEYKKPFKSINKTQIRIIVIDQNAKQKFLENFGQLLLQLSFLNLNYDVILSGQIQPVFLKRKEEALTISLLDEILHALIGQSNKDFSIVNENSINNNDVILLFTEQLLEISNNCRTELQNEGFSTIIQIQDQNQFNAINIKNGQIISSSNNLFEFLNQIEKKSPLMKKQRLQGNQEKEELKQKLNEYGFQIDPQEANSLKGLLEINTFTKYSLSSKGTTIDIKGIIKFFCTNGTARDIMKRKNRGGKSLYVFYVILDLSSIQKETLLDVVLPFLSLLIEICKQYQLICNLMILNNPLIIIKSNFSTLWTDYEYTILIEKLIDYQNEASADNTDPQFQQIFDEFERFCHYKKYLIFINHSFYDYQFKELQQLINMAQQKQIKIISIGVDIKKYINRSFEGIIQYSLNHSKELFKIIKNMFSKVLEQEKFNGNFQFQQNNQQYPRKLQLKQYCSQQGQVNCYMNKYFNYQKEGKQNQDKQIALIDGELFLFLSILELRRVQREINNLFQNLKK</sequence>
<evidence type="ECO:0000313" key="1">
    <source>
        <dbReference type="EMBL" id="CAD8213709.1"/>
    </source>
</evidence>
<dbReference type="Proteomes" id="UP000683925">
    <property type="component" value="Unassembled WGS sequence"/>
</dbReference>
<proteinExistence type="predicted"/>
<protein>
    <submittedName>
        <fullName evidence="1">Uncharacterized protein</fullName>
    </submittedName>
</protein>
<comment type="caution">
    <text evidence="1">The sequence shown here is derived from an EMBL/GenBank/DDBJ whole genome shotgun (WGS) entry which is preliminary data.</text>
</comment>
<name>A0A8S1YIL2_PAROT</name>
<accession>A0A8S1YIL2</accession>
<keyword evidence="2" id="KW-1185">Reference proteome</keyword>
<reference evidence="1" key="1">
    <citation type="submission" date="2021-01" db="EMBL/GenBank/DDBJ databases">
        <authorList>
            <consortium name="Genoscope - CEA"/>
            <person name="William W."/>
        </authorList>
    </citation>
    <scope>NUCLEOTIDE SEQUENCE</scope>
</reference>
<dbReference type="OrthoDB" id="312511at2759"/>
<dbReference type="AlphaFoldDB" id="A0A8S1YIL2"/>
<dbReference type="EMBL" id="CAJJDP010000166">
    <property type="protein sequence ID" value="CAD8213709.1"/>
    <property type="molecule type" value="Genomic_DNA"/>
</dbReference>
<gene>
    <name evidence="1" type="ORF">POCTA_138.1.T1630029</name>
</gene>
<evidence type="ECO:0000313" key="2">
    <source>
        <dbReference type="Proteomes" id="UP000683925"/>
    </source>
</evidence>
<organism evidence="1 2">
    <name type="scientific">Paramecium octaurelia</name>
    <dbReference type="NCBI Taxonomy" id="43137"/>
    <lineage>
        <taxon>Eukaryota</taxon>
        <taxon>Sar</taxon>
        <taxon>Alveolata</taxon>
        <taxon>Ciliophora</taxon>
        <taxon>Intramacronucleata</taxon>
        <taxon>Oligohymenophorea</taxon>
        <taxon>Peniculida</taxon>
        <taxon>Parameciidae</taxon>
        <taxon>Paramecium</taxon>
    </lineage>
</organism>